<comment type="subcellular location">
    <subcellularLocation>
        <location evidence="1">Membrane</location>
        <topology evidence="1">Multi-pass membrane protein</topology>
    </subcellularLocation>
</comment>
<feature type="transmembrane region" description="Helical" evidence="5">
    <location>
        <begin position="162"/>
        <end position="184"/>
    </location>
</feature>
<comment type="caution">
    <text evidence="7">The sequence shown here is derived from an EMBL/GenBank/DDBJ whole genome shotgun (WGS) entry which is preliminary data.</text>
</comment>
<evidence type="ECO:0000256" key="2">
    <source>
        <dbReference type="ARBA" id="ARBA00022692"/>
    </source>
</evidence>
<proteinExistence type="predicted"/>
<organism evidence="7 8">
    <name type="scientific">Rugosimonospora africana</name>
    <dbReference type="NCBI Taxonomy" id="556532"/>
    <lineage>
        <taxon>Bacteria</taxon>
        <taxon>Bacillati</taxon>
        <taxon>Actinomycetota</taxon>
        <taxon>Actinomycetes</taxon>
        <taxon>Micromonosporales</taxon>
        <taxon>Micromonosporaceae</taxon>
        <taxon>Rugosimonospora</taxon>
    </lineage>
</organism>
<feature type="transmembrane region" description="Helical" evidence="5">
    <location>
        <begin position="67"/>
        <end position="83"/>
    </location>
</feature>
<evidence type="ECO:0000256" key="4">
    <source>
        <dbReference type="ARBA" id="ARBA00023136"/>
    </source>
</evidence>
<evidence type="ECO:0000259" key="6">
    <source>
        <dbReference type="Pfam" id="PF13515"/>
    </source>
</evidence>
<evidence type="ECO:0000313" key="7">
    <source>
        <dbReference type="EMBL" id="GIH12964.1"/>
    </source>
</evidence>
<feature type="transmembrane region" description="Helical" evidence="5">
    <location>
        <begin position="120"/>
        <end position="141"/>
    </location>
</feature>
<evidence type="ECO:0000256" key="5">
    <source>
        <dbReference type="SAM" id="Phobius"/>
    </source>
</evidence>
<dbReference type="AlphaFoldDB" id="A0A8J3QN42"/>
<gene>
    <name evidence="7" type="ORF">Raf01_11360</name>
</gene>
<evidence type="ECO:0000256" key="3">
    <source>
        <dbReference type="ARBA" id="ARBA00022989"/>
    </source>
</evidence>
<evidence type="ECO:0000256" key="1">
    <source>
        <dbReference type="ARBA" id="ARBA00004141"/>
    </source>
</evidence>
<dbReference type="RefSeq" id="WP_203916673.1">
    <property type="nucleotide sequence ID" value="NZ_BONZ01000013.1"/>
</dbReference>
<feature type="transmembrane region" description="Helical" evidence="5">
    <location>
        <begin position="95"/>
        <end position="114"/>
    </location>
</feature>
<keyword evidence="2 5" id="KW-0812">Transmembrane</keyword>
<keyword evidence="3 5" id="KW-1133">Transmembrane helix</keyword>
<name>A0A8J3QN42_9ACTN</name>
<keyword evidence="4 5" id="KW-0472">Membrane</keyword>
<dbReference type="GO" id="GO:0016020">
    <property type="term" value="C:membrane"/>
    <property type="evidence" value="ECO:0007669"/>
    <property type="project" value="UniProtKB-SubCell"/>
</dbReference>
<accession>A0A8J3QN42</accession>
<feature type="domain" description="Integral membrane bound transporter" evidence="6">
    <location>
        <begin position="57"/>
        <end position="177"/>
    </location>
</feature>
<feature type="transmembrane region" description="Helical" evidence="5">
    <location>
        <begin position="44"/>
        <end position="61"/>
    </location>
</feature>
<dbReference type="Proteomes" id="UP000642748">
    <property type="component" value="Unassembled WGS sequence"/>
</dbReference>
<keyword evidence="8" id="KW-1185">Reference proteome</keyword>
<dbReference type="Pfam" id="PF13515">
    <property type="entry name" value="FUSC_2"/>
    <property type="match status" value="1"/>
</dbReference>
<reference evidence="7" key="1">
    <citation type="submission" date="2021-01" db="EMBL/GenBank/DDBJ databases">
        <title>Whole genome shotgun sequence of Rugosimonospora africana NBRC 104875.</title>
        <authorList>
            <person name="Komaki H."/>
            <person name="Tamura T."/>
        </authorList>
    </citation>
    <scope>NUCLEOTIDE SEQUENCE</scope>
    <source>
        <strain evidence="7">NBRC 104875</strain>
    </source>
</reference>
<dbReference type="InterPro" id="IPR049453">
    <property type="entry name" value="Memb_transporter_dom"/>
</dbReference>
<evidence type="ECO:0000313" key="8">
    <source>
        <dbReference type="Proteomes" id="UP000642748"/>
    </source>
</evidence>
<dbReference type="EMBL" id="BONZ01000013">
    <property type="protein sequence ID" value="GIH12964.1"/>
    <property type="molecule type" value="Genomic_DNA"/>
</dbReference>
<protein>
    <recommendedName>
        <fullName evidence="6">Integral membrane bound transporter domain-containing protein</fullName>
    </recommendedName>
</protein>
<sequence length="392" mass="41362">MARGPRGESGHRLIGASPEDLLTKLRVRSETGFRQRWRRVKTSSILAIQAGVAGALSWLFANSLLHHPQPVFAPISAVIVLDISVGQRLRRTAELVFGVALGIFIGDSIVFAIGTGAWQLGLVVFLATVLAVFIGGTPAVVSNAASSSVLIATLSPPAKGIYYLRFEDALIGGLIALGVSALLLPANPVAAVSRKAGPACTALADGLAQAAHAMGDRNADEADEALTRLQEAGITVSQFRDALPESRETARVAPLRWRSRGALGKYKDAAEYLERALSNARVLARRAVTMIRDEEPIPEELCRSVYTLGEATKEVRKTLLSDVRDPKVADLSVQAVAEAAEAYRKGLSFSGSAVVAQIRAIATDLLGTADLGHGEANELVRRAGGNPAKPVG</sequence>